<accession>A0A838CV29</accession>
<feature type="transmembrane region" description="Helical" evidence="6">
    <location>
        <begin position="182"/>
        <end position="202"/>
    </location>
</feature>
<keyword evidence="2" id="KW-1003">Cell membrane</keyword>
<dbReference type="GO" id="GO:0015171">
    <property type="term" value="F:amino acid transmembrane transporter activity"/>
    <property type="evidence" value="ECO:0007669"/>
    <property type="project" value="TreeGrafter"/>
</dbReference>
<evidence type="ECO:0000313" key="7">
    <source>
        <dbReference type="EMBL" id="MBA2175679.1"/>
    </source>
</evidence>
<evidence type="ECO:0000256" key="2">
    <source>
        <dbReference type="ARBA" id="ARBA00022475"/>
    </source>
</evidence>
<feature type="transmembrane region" description="Helical" evidence="6">
    <location>
        <begin position="148"/>
        <end position="170"/>
    </location>
</feature>
<dbReference type="PANTHER" id="PTHR30086">
    <property type="entry name" value="ARGININE EXPORTER PROTEIN ARGO"/>
    <property type="match status" value="1"/>
</dbReference>
<protein>
    <submittedName>
        <fullName evidence="7">LysE family transporter</fullName>
    </submittedName>
</protein>
<proteinExistence type="predicted"/>
<dbReference type="Proteomes" id="UP000571017">
    <property type="component" value="Unassembled WGS sequence"/>
</dbReference>
<feature type="transmembrane region" description="Helical" evidence="6">
    <location>
        <begin position="71"/>
        <end position="89"/>
    </location>
</feature>
<keyword evidence="3 6" id="KW-0812">Transmembrane</keyword>
<dbReference type="Pfam" id="PF01810">
    <property type="entry name" value="LysE"/>
    <property type="match status" value="1"/>
</dbReference>
<feature type="transmembrane region" description="Helical" evidence="6">
    <location>
        <begin position="37"/>
        <end position="59"/>
    </location>
</feature>
<gene>
    <name evidence="7" type="ORF">H0266_12330</name>
</gene>
<sequence>MGIFLSYIVLGVSLSAPMGPINAAQIDKGIRFGFMHAWLLGVGAMLADAVFMLMIYFGLSQWVDTPLVQTFLWSFGFFILCYTGVESMIHSSRVSETPHERSVQEKKRKSMLTGFFLAISNPLSILFWLGIYGAMLAQTSKSYAGEQLLLYSGGIFIGILVWDVCMASLASGARRWIQPRMLQAISIVSGIVLVIFGLYFGFQAFHILFA</sequence>
<keyword evidence="5 6" id="KW-0472">Membrane</keyword>
<evidence type="ECO:0000256" key="4">
    <source>
        <dbReference type="ARBA" id="ARBA00022989"/>
    </source>
</evidence>
<name>A0A838CV29_9BACI</name>
<dbReference type="GO" id="GO:0005886">
    <property type="term" value="C:plasma membrane"/>
    <property type="evidence" value="ECO:0007669"/>
    <property type="project" value="UniProtKB-SubCell"/>
</dbReference>
<organism evidence="7 8">
    <name type="scientific">Halobacillus locisalis</name>
    <dbReference type="NCBI Taxonomy" id="220753"/>
    <lineage>
        <taxon>Bacteria</taxon>
        <taxon>Bacillati</taxon>
        <taxon>Bacillota</taxon>
        <taxon>Bacilli</taxon>
        <taxon>Bacillales</taxon>
        <taxon>Bacillaceae</taxon>
        <taxon>Halobacillus</taxon>
    </lineage>
</organism>
<evidence type="ECO:0000256" key="5">
    <source>
        <dbReference type="ARBA" id="ARBA00023136"/>
    </source>
</evidence>
<reference evidence="7 8" key="1">
    <citation type="journal article" date="2004" name="Extremophiles">
        <title>Halobacillus locisalis sp. nov., a halophilic bacterium isolated from a marine solar saltern of the Yellow Sea in Korea.</title>
        <authorList>
            <person name="Yoon J.H."/>
            <person name="Kang K.H."/>
            <person name="Oh T.K."/>
            <person name="Park Y.H."/>
        </authorList>
    </citation>
    <scope>NUCLEOTIDE SEQUENCE [LARGE SCALE GENOMIC DNA]</scope>
    <source>
        <strain evidence="7 8">KCTC 3788</strain>
    </source>
</reference>
<feature type="transmembrane region" description="Helical" evidence="6">
    <location>
        <begin position="6"/>
        <end position="25"/>
    </location>
</feature>
<keyword evidence="4 6" id="KW-1133">Transmembrane helix</keyword>
<evidence type="ECO:0000256" key="1">
    <source>
        <dbReference type="ARBA" id="ARBA00004651"/>
    </source>
</evidence>
<evidence type="ECO:0000256" key="3">
    <source>
        <dbReference type="ARBA" id="ARBA00022692"/>
    </source>
</evidence>
<evidence type="ECO:0000313" key="8">
    <source>
        <dbReference type="Proteomes" id="UP000571017"/>
    </source>
</evidence>
<dbReference type="EMBL" id="JACEFG010000002">
    <property type="protein sequence ID" value="MBA2175679.1"/>
    <property type="molecule type" value="Genomic_DNA"/>
</dbReference>
<dbReference type="InterPro" id="IPR001123">
    <property type="entry name" value="LeuE-type"/>
</dbReference>
<dbReference type="RefSeq" id="WP_181472676.1">
    <property type="nucleotide sequence ID" value="NZ_JACEFG010000002.1"/>
</dbReference>
<keyword evidence="8" id="KW-1185">Reference proteome</keyword>
<dbReference type="AlphaFoldDB" id="A0A838CV29"/>
<dbReference type="PANTHER" id="PTHR30086:SF6">
    <property type="entry name" value="AMINO ACID EFFLUX PROTEIN YCGF-RELATED"/>
    <property type="match status" value="1"/>
</dbReference>
<feature type="transmembrane region" description="Helical" evidence="6">
    <location>
        <begin position="110"/>
        <end position="136"/>
    </location>
</feature>
<comment type="subcellular location">
    <subcellularLocation>
        <location evidence="1">Cell membrane</location>
        <topology evidence="1">Multi-pass membrane protein</topology>
    </subcellularLocation>
</comment>
<comment type="caution">
    <text evidence="7">The sequence shown here is derived from an EMBL/GenBank/DDBJ whole genome shotgun (WGS) entry which is preliminary data.</text>
</comment>
<evidence type="ECO:0000256" key="6">
    <source>
        <dbReference type="SAM" id="Phobius"/>
    </source>
</evidence>